<dbReference type="GO" id="GO:0005615">
    <property type="term" value="C:extracellular space"/>
    <property type="evidence" value="ECO:0007669"/>
    <property type="project" value="TreeGrafter"/>
</dbReference>
<feature type="domain" description="Aminopeptidase N-like N-terminal" evidence="16">
    <location>
        <begin position="28"/>
        <end position="230"/>
    </location>
</feature>
<evidence type="ECO:0000256" key="8">
    <source>
        <dbReference type="ARBA" id="ARBA00022729"/>
    </source>
</evidence>
<protein>
    <submittedName>
        <fullName evidence="17">Aminopeptidase N</fullName>
    </submittedName>
</protein>
<keyword evidence="8" id="KW-0732">Signal</keyword>
<dbReference type="Pfam" id="PF17900">
    <property type="entry name" value="Peptidase_M1_N"/>
    <property type="match status" value="1"/>
</dbReference>
<dbReference type="InterPro" id="IPR001930">
    <property type="entry name" value="Peptidase_M1"/>
</dbReference>
<evidence type="ECO:0000256" key="2">
    <source>
        <dbReference type="ARBA" id="ARBA00004609"/>
    </source>
</evidence>
<organism evidence="17 18">
    <name type="scientific">Ooceraea biroi</name>
    <name type="common">Clonal raider ant</name>
    <name type="synonym">Cerapachys biroi</name>
    <dbReference type="NCBI Taxonomy" id="2015173"/>
    <lineage>
        <taxon>Eukaryota</taxon>
        <taxon>Metazoa</taxon>
        <taxon>Ecdysozoa</taxon>
        <taxon>Arthropoda</taxon>
        <taxon>Hexapoda</taxon>
        <taxon>Insecta</taxon>
        <taxon>Pterygota</taxon>
        <taxon>Neoptera</taxon>
        <taxon>Endopterygota</taxon>
        <taxon>Hymenoptera</taxon>
        <taxon>Apocrita</taxon>
        <taxon>Aculeata</taxon>
        <taxon>Formicoidea</taxon>
        <taxon>Formicidae</taxon>
        <taxon>Dorylinae</taxon>
        <taxon>Ooceraea</taxon>
    </lineage>
</organism>
<dbReference type="Gene3D" id="2.60.40.1730">
    <property type="entry name" value="tricorn interacting facor f3 domain"/>
    <property type="match status" value="1"/>
</dbReference>
<dbReference type="AlphaFoldDB" id="A0A026X3I0"/>
<reference evidence="17 18" key="1">
    <citation type="journal article" date="2014" name="Curr. Biol.">
        <title>The genome of the clonal raider ant Cerapachys biroi.</title>
        <authorList>
            <person name="Oxley P.R."/>
            <person name="Ji L."/>
            <person name="Fetter-Pruneda I."/>
            <person name="McKenzie S.K."/>
            <person name="Li C."/>
            <person name="Hu H."/>
            <person name="Zhang G."/>
            <person name="Kronauer D.J."/>
        </authorList>
    </citation>
    <scope>NUCLEOTIDE SEQUENCE [LARGE SCALE GENOMIC DNA]</scope>
</reference>
<dbReference type="Gene3D" id="1.25.50.20">
    <property type="match status" value="1"/>
</dbReference>
<dbReference type="GO" id="GO:0005886">
    <property type="term" value="C:plasma membrane"/>
    <property type="evidence" value="ECO:0007669"/>
    <property type="project" value="UniProtKB-SubCell"/>
</dbReference>
<keyword evidence="9" id="KW-0378">Hydrolase</keyword>
<evidence type="ECO:0000256" key="14">
    <source>
        <dbReference type="ARBA" id="ARBA00023288"/>
    </source>
</evidence>
<evidence type="ECO:0000256" key="10">
    <source>
        <dbReference type="ARBA" id="ARBA00022833"/>
    </source>
</evidence>
<dbReference type="GO" id="GO:0070006">
    <property type="term" value="F:metalloaminopeptidase activity"/>
    <property type="evidence" value="ECO:0007669"/>
    <property type="project" value="TreeGrafter"/>
</dbReference>
<keyword evidence="18" id="KW-1185">Reference proteome</keyword>
<dbReference type="GO" id="GO:0042277">
    <property type="term" value="F:peptide binding"/>
    <property type="evidence" value="ECO:0007669"/>
    <property type="project" value="TreeGrafter"/>
</dbReference>
<dbReference type="PANTHER" id="PTHR11533:SF174">
    <property type="entry name" value="PUROMYCIN-SENSITIVE AMINOPEPTIDASE-RELATED"/>
    <property type="match status" value="1"/>
</dbReference>
<dbReference type="Pfam" id="PF11838">
    <property type="entry name" value="ERAP1_C"/>
    <property type="match status" value="1"/>
</dbReference>
<evidence type="ECO:0000256" key="12">
    <source>
        <dbReference type="ARBA" id="ARBA00023136"/>
    </source>
</evidence>
<accession>A0A026X3I0</accession>
<dbReference type="InterPro" id="IPR050344">
    <property type="entry name" value="Peptidase_M1_aminopeptidases"/>
</dbReference>
<keyword evidence="5" id="KW-0336">GPI-anchor</keyword>
<dbReference type="GO" id="GO:0005737">
    <property type="term" value="C:cytoplasm"/>
    <property type="evidence" value="ECO:0007669"/>
    <property type="project" value="TreeGrafter"/>
</dbReference>
<keyword evidence="12" id="KW-0472">Membrane</keyword>
<evidence type="ECO:0000256" key="1">
    <source>
        <dbReference type="ARBA" id="ARBA00001947"/>
    </source>
</evidence>
<dbReference type="InterPro" id="IPR027268">
    <property type="entry name" value="Peptidase_M4/M1_CTD_sf"/>
</dbReference>
<sequence length="574" mass="68088">MTCIQAEHLFTKIKPHEKLGYRLPKDVQPRHYNINIEFSKLLDTLSGECKIDIEIFKPTSNIRLHSPVPERTEKRIKYDMIKLIMKNNSADELTADEYTPGTIGYSEEENILNIYFNQQLSPGNYSLFISYEININKGIEEGYFLIIIFPPEARRQNILLATNIQSIETRQLFPCWDEPEFKTTFRIRFTHSHGYMICPDVCIEETYIHNDYKQEWIRTTFVTTNAISTYQMIFVLTDLKLLSHIYRHVPYTKSDTDEPAKIFSMISSRPSVRKYMEFAGNVTLKLQNSTCVQKREIARIVARAMIYQMIDIGISPSWWSHLWLTEGLATLLHMEILDEKVLTTYYYESLNPTYLWDMMQIHMSCGLLDILFHPEVCNYTIKDIMENWITTNNYPIVHVHRNASKLFIFQSEEVFYNDNEGKALPGHWLPITFTTWEELDFNNTAPHYWITPKNSNGISVQLTDNNGWIILNLQQTGYYRVKYDKDSLSFITNYLWNENYEKIHVLNRAQLIDDTYYFWMRGKVLYSQFENLAKYLGRDRDYVAWYPMFQIFIDLSYFLPFADSLFIKVRYSEI</sequence>
<dbReference type="PANTHER" id="PTHR11533">
    <property type="entry name" value="PROTEASE M1 ZINC METALLOPROTEASE"/>
    <property type="match status" value="1"/>
</dbReference>
<dbReference type="Gene3D" id="1.10.390.10">
    <property type="entry name" value="Neutral Protease Domain 2"/>
    <property type="match status" value="1"/>
</dbReference>
<evidence type="ECO:0000256" key="9">
    <source>
        <dbReference type="ARBA" id="ARBA00022801"/>
    </source>
</evidence>
<keyword evidence="6" id="KW-0645">Protease</keyword>
<keyword evidence="17" id="KW-0031">Aminopeptidase</keyword>
<comment type="similarity">
    <text evidence="3">Belongs to the peptidase M1 family.</text>
</comment>
<dbReference type="InterPro" id="IPR024571">
    <property type="entry name" value="ERAP1-like_C_dom"/>
</dbReference>
<evidence type="ECO:0000256" key="3">
    <source>
        <dbReference type="ARBA" id="ARBA00010136"/>
    </source>
</evidence>
<gene>
    <name evidence="17" type="ORF">X777_16439</name>
</gene>
<dbReference type="SUPFAM" id="SSF55486">
    <property type="entry name" value="Metalloproteases ('zincins'), catalytic domain"/>
    <property type="match status" value="1"/>
</dbReference>
<dbReference type="Proteomes" id="UP000053097">
    <property type="component" value="Unassembled WGS sequence"/>
</dbReference>
<name>A0A026X3I0_OOCBI</name>
<dbReference type="GO" id="GO:0098552">
    <property type="term" value="C:side of membrane"/>
    <property type="evidence" value="ECO:0007669"/>
    <property type="project" value="UniProtKB-KW"/>
</dbReference>
<comment type="cofactor">
    <cofactor evidence="1">
        <name>Zn(2+)</name>
        <dbReference type="ChEBI" id="CHEBI:29105"/>
    </cofactor>
</comment>
<evidence type="ECO:0000256" key="6">
    <source>
        <dbReference type="ARBA" id="ARBA00022670"/>
    </source>
</evidence>
<evidence type="ECO:0000259" key="16">
    <source>
        <dbReference type="Pfam" id="PF17900"/>
    </source>
</evidence>
<keyword evidence="11" id="KW-0482">Metalloprotease</keyword>
<keyword evidence="10" id="KW-0862">Zinc</keyword>
<dbReference type="FunFam" id="2.60.40.1910:FF:000008">
    <property type="entry name" value="Aminopeptidase"/>
    <property type="match status" value="1"/>
</dbReference>
<proteinExistence type="inferred from homology"/>
<dbReference type="EMBL" id="KK107015">
    <property type="protein sequence ID" value="EZA62865.1"/>
    <property type="molecule type" value="Genomic_DNA"/>
</dbReference>
<comment type="subcellular location">
    <subcellularLocation>
        <location evidence="2">Cell membrane</location>
        <topology evidence="2">Lipid-anchor</topology>
        <topology evidence="2">GPI-anchor</topology>
    </subcellularLocation>
</comment>
<keyword evidence="14" id="KW-0449">Lipoprotein</keyword>
<evidence type="ECO:0000313" key="17">
    <source>
        <dbReference type="EMBL" id="EZA62865.1"/>
    </source>
</evidence>
<evidence type="ECO:0000256" key="7">
    <source>
        <dbReference type="ARBA" id="ARBA00022723"/>
    </source>
</evidence>
<evidence type="ECO:0000259" key="15">
    <source>
        <dbReference type="Pfam" id="PF11838"/>
    </source>
</evidence>
<dbReference type="OMA" id="IMENWIT"/>
<dbReference type="PRINTS" id="PR00756">
    <property type="entry name" value="ALADIPTASE"/>
</dbReference>
<dbReference type="Gene3D" id="2.60.40.1910">
    <property type="match status" value="1"/>
</dbReference>
<dbReference type="InterPro" id="IPR042097">
    <property type="entry name" value="Aminopeptidase_N-like_N_sf"/>
</dbReference>
<evidence type="ECO:0000256" key="13">
    <source>
        <dbReference type="ARBA" id="ARBA00023180"/>
    </source>
</evidence>
<keyword evidence="13" id="KW-0325">Glycoprotein</keyword>
<evidence type="ECO:0000256" key="4">
    <source>
        <dbReference type="ARBA" id="ARBA00022475"/>
    </source>
</evidence>
<dbReference type="SUPFAM" id="SSF63737">
    <property type="entry name" value="Leukotriene A4 hydrolase N-terminal domain"/>
    <property type="match status" value="1"/>
</dbReference>
<dbReference type="GO" id="GO:0043171">
    <property type="term" value="P:peptide catabolic process"/>
    <property type="evidence" value="ECO:0007669"/>
    <property type="project" value="TreeGrafter"/>
</dbReference>
<evidence type="ECO:0000256" key="5">
    <source>
        <dbReference type="ARBA" id="ARBA00022622"/>
    </source>
</evidence>
<dbReference type="GO" id="GO:0006508">
    <property type="term" value="P:proteolysis"/>
    <property type="evidence" value="ECO:0007669"/>
    <property type="project" value="UniProtKB-KW"/>
</dbReference>
<dbReference type="InterPro" id="IPR045357">
    <property type="entry name" value="Aminopeptidase_N-like_N"/>
</dbReference>
<keyword evidence="7" id="KW-0479">Metal-binding</keyword>
<keyword evidence="4" id="KW-1003">Cell membrane</keyword>
<dbReference type="OrthoDB" id="10031169at2759"/>
<evidence type="ECO:0000256" key="11">
    <source>
        <dbReference type="ARBA" id="ARBA00023049"/>
    </source>
</evidence>
<feature type="domain" description="ERAP1-like C-terminal" evidence="15">
    <location>
        <begin position="468"/>
        <end position="553"/>
    </location>
</feature>
<dbReference type="GO" id="GO:0008270">
    <property type="term" value="F:zinc ion binding"/>
    <property type="evidence" value="ECO:0007669"/>
    <property type="project" value="TreeGrafter"/>
</dbReference>
<evidence type="ECO:0000313" key="18">
    <source>
        <dbReference type="Proteomes" id="UP000053097"/>
    </source>
</evidence>